<reference evidence="1" key="1">
    <citation type="submission" date="2020-04" db="EMBL/GenBank/DDBJ databases">
        <authorList>
            <person name="Alioto T."/>
            <person name="Alioto T."/>
            <person name="Gomez Garrido J."/>
        </authorList>
    </citation>
    <scope>NUCLEOTIDE SEQUENCE</scope>
    <source>
        <strain evidence="1">A484AB</strain>
    </source>
</reference>
<name>A0A6S7KE87_PARCT</name>
<proteinExistence type="predicted"/>
<accession>A0A6S7KE87</accession>
<comment type="caution">
    <text evidence="1">The sequence shown here is derived from an EMBL/GenBank/DDBJ whole genome shotgun (WGS) entry which is preliminary data.</text>
</comment>
<keyword evidence="2" id="KW-1185">Reference proteome</keyword>
<organism evidence="1 2">
    <name type="scientific">Paramuricea clavata</name>
    <name type="common">Red gorgonian</name>
    <name type="synonym">Violescent sea-whip</name>
    <dbReference type="NCBI Taxonomy" id="317549"/>
    <lineage>
        <taxon>Eukaryota</taxon>
        <taxon>Metazoa</taxon>
        <taxon>Cnidaria</taxon>
        <taxon>Anthozoa</taxon>
        <taxon>Octocorallia</taxon>
        <taxon>Malacalcyonacea</taxon>
        <taxon>Plexauridae</taxon>
        <taxon>Paramuricea</taxon>
    </lineage>
</organism>
<protein>
    <submittedName>
        <fullName evidence="1">Uncharacterized protein</fullName>
    </submittedName>
</protein>
<gene>
    <name evidence="1" type="ORF">PACLA_8A055779</name>
</gene>
<evidence type="ECO:0000313" key="1">
    <source>
        <dbReference type="EMBL" id="CAB4018768.1"/>
    </source>
</evidence>
<dbReference type="AlphaFoldDB" id="A0A6S7KE87"/>
<evidence type="ECO:0000313" key="2">
    <source>
        <dbReference type="Proteomes" id="UP001152795"/>
    </source>
</evidence>
<sequence length="108" mass="12285">MAMDLVALKLNLDLKDSPTNLHFQSTGFDEGYLDCSPVDGGTEPIEEVQISPRSVYVELDRNRQDETANDGAYQKLLKRHLTGYEIPARTEVESSYEEVYHSYQKEPS</sequence>
<dbReference type="EMBL" id="CACRXK020010158">
    <property type="protein sequence ID" value="CAB4018768.1"/>
    <property type="molecule type" value="Genomic_DNA"/>
</dbReference>
<dbReference type="Proteomes" id="UP001152795">
    <property type="component" value="Unassembled WGS sequence"/>
</dbReference>